<dbReference type="KEGG" id="sct:SCAT_0558"/>
<reference evidence="2" key="1">
    <citation type="submission" date="2011-12" db="EMBL/GenBank/DDBJ databases">
        <title>Complete genome sequence of Streptomyces cattleya strain DSM 46488.</title>
        <authorList>
            <person name="Ou H.-Y."/>
            <person name="Li P."/>
            <person name="Zhao C."/>
            <person name="O'Hagan D."/>
            <person name="Deng Z."/>
        </authorList>
    </citation>
    <scope>NUCLEOTIDE SEQUENCE [LARGE SCALE GENOMIC DNA]</scope>
    <source>
        <strain evidence="2">ATCC 35852 / DSM 46488 / JCM 4925 / NBRC 14057 / NRRL 8057</strain>
    </source>
</reference>
<evidence type="ECO:0000313" key="2">
    <source>
        <dbReference type="Proteomes" id="UP000007842"/>
    </source>
</evidence>
<dbReference type="Proteomes" id="UP000007842">
    <property type="component" value="Chromosome"/>
</dbReference>
<sequence length="297" mass="31787">MALAPYVSTAAFTAHPTYLDLDDLRVGDSTPGDQTAELYNILLMATEWADNYAEQPLGAHIVVQRGRSRTDRYGRLHIHLQDRPYIAAGTIAYGYTPTALTTVAGQQVWEENNNLLVPIAGASGPWAGTLQIGYPAAGQEVFVEAAYAAGWVATQTTGTTPAGATTLTLSDPTGIQPGGTYRIWEPGAEENVTVSPSWTPPPISATPTTPVATAVPLTAPTQWAHTAAQDVTNMPADLRLAVINYAVSQLLRPDTAAEDSYPDTHMAVGTRQGDTRQDGSGLVTEAERIIEKYRRVR</sequence>
<accession>G8WRB9</accession>
<dbReference type="PATRIC" id="fig|1003195.11.peg.2179"/>
<proteinExistence type="predicted"/>
<accession>F8JS27</accession>
<dbReference type="OrthoDB" id="4162544at2"/>
<name>F8JS27_STREN</name>
<gene>
    <name evidence="1" type="ordered locus">SCATT_05660</name>
</gene>
<organism evidence="1 2">
    <name type="scientific">Streptantibioticus cattleyicolor (strain ATCC 35852 / DSM 46488 / JCM 4925 / NBRC 14057 / NRRL 8057)</name>
    <name type="common">Streptomyces cattleya</name>
    <dbReference type="NCBI Taxonomy" id="1003195"/>
    <lineage>
        <taxon>Bacteria</taxon>
        <taxon>Bacillati</taxon>
        <taxon>Actinomycetota</taxon>
        <taxon>Actinomycetes</taxon>
        <taxon>Kitasatosporales</taxon>
        <taxon>Streptomycetaceae</taxon>
        <taxon>Streptantibioticus</taxon>
    </lineage>
</organism>
<dbReference type="STRING" id="1003195.SCATT_05660"/>
<dbReference type="HOGENOM" id="CLU_936621_0_0_11"/>
<dbReference type="KEGG" id="scy:SCATT_05660"/>
<keyword evidence="2" id="KW-1185">Reference proteome</keyword>
<dbReference type="AlphaFoldDB" id="F8JS27"/>
<dbReference type="eggNOG" id="ENOG50321ES">
    <property type="taxonomic scope" value="Bacteria"/>
</dbReference>
<protein>
    <submittedName>
        <fullName evidence="1">Uncharacterized protein</fullName>
    </submittedName>
</protein>
<dbReference type="EMBL" id="CP003219">
    <property type="protein sequence ID" value="AEW92937.1"/>
    <property type="molecule type" value="Genomic_DNA"/>
</dbReference>
<evidence type="ECO:0000313" key="1">
    <source>
        <dbReference type="EMBL" id="AEW92937.1"/>
    </source>
</evidence>